<reference evidence="1 2" key="1">
    <citation type="submission" date="2014-07" db="EMBL/GenBank/DDBJ databases">
        <title>Methanogenic archaea and the global carbon cycle.</title>
        <authorList>
            <person name="Henriksen J.R."/>
            <person name="Luke J."/>
            <person name="Reinhart S."/>
            <person name="Benedict M.N."/>
            <person name="Youngblut N.D."/>
            <person name="Metcalf M.E."/>
            <person name="Whitaker R.J."/>
            <person name="Metcalf W.W."/>
        </authorList>
    </citation>
    <scope>NUCLEOTIDE SEQUENCE [LARGE SCALE GENOMIC DNA]</scope>
    <source>
        <strain evidence="1 2">HB-1</strain>
    </source>
</reference>
<dbReference type="EMBL" id="CP009516">
    <property type="protein sequence ID" value="AKB78188.1"/>
    <property type="molecule type" value="Genomic_DNA"/>
</dbReference>
<dbReference type="Proteomes" id="UP000033101">
    <property type="component" value="Chromosome"/>
</dbReference>
<dbReference type="OrthoDB" id="359549at2157"/>
<name>A0A0E3SFD5_9EURY</name>
<protein>
    <submittedName>
        <fullName evidence="1">Uncharacterized protein</fullName>
    </submittedName>
</protein>
<dbReference type="AlphaFoldDB" id="A0A0E3SFD5"/>
<organism evidence="1 2">
    <name type="scientific">Methanosarcina horonobensis HB-1 = JCM 15518</name>
    <dbReference type="NCBI Taxonomy" id="1434110"/>
    <lineage>
        <taxon>Archaea</taxon>
        <taxon>Methanobacteriati</taxon>
        <taxon>Methanobacteriota</taxon>
        <taxon>Stenosarchaea group</taxon>
        <taxon>Methanomicrobia</taxon>
        <taxon>Methanosarcinales</taxon>
        <taxon>Methanosarcinaceae</taxon>
        <taxon>Methanosarcina</taxon>
    </lineage>
</organism>
<dbReference type="HOGENOM" id="CLU_430626_0_0_2"/>
<evidence type="ECO:0000313" key="1">
    <source>
        <dbReference type="EMBL" id="AKB78188.1"/>
    </source>
</evidence>
<evidence type="ECO:0000313" key="2">
    <source>
        <dbReference type="Proteomes" id="UP000033101"/>
    </source>
</evidence>
<dbReference type="Gene3D" id="1.10.3210.10">
    <property type="entry name" value="Hypothetical protein af1432"/>
    <property type="match status" value="1"/>
</dbReference>
<dbReference type="RefSeq" id="WP_048139060.1">
    <property type="nucleotide sequence ID" value="NZ_CP009516.1"/>
</dbReference>
<dbReference type="KEGG" id="mhor:MSHOH_1705"/>
<keyword evidence="2" id="KW-1185">Reference proteome</keyword>
<dbReference type="GeneID" id="24830918"/>
<accession>A0A0E3SFD5</accession>
<proteinExistence type="predicted"/>
<sequence>MPVKATLKYHVPGLGELKSDLYENSSKAYNLLKENGHIDRLKSIDQLGVIRNVYEGAHHSRWEYVMLQLGVLHRLNTTDFDLGFKPSKGTGLSSNVSIGNNKPTYFEIIQMWILLLNMGHLPGTFSSEKALIKCIKEDSKLQKIVYDSLPSEGTKKYFEKIIENESIYEFHKVLSFFYLIKYKEKYAESDPDLTEYLIKILEYNCIGSYVIDKYQEYDDSDKEAFERARKHLKQIFFKVRQISYLYLDSKYGPTPFNFELETVLINLPEYVNNLFIDGDSYISQSISDFDKLLSATIYLSEDSLQAHGLHVRKTVDHIKNQCIDESIYDSDRLLEFLKDSSNFQYKYSCLEYLDTNTKIKFSINTSLPNNSEYAFDKHDRIFKDILNFDLENCLNTKYGIKECIVSVEPSIKQDTFNIAFSFFKSCTTVKRLEILGELMGDLIRLKELVHKQQIYHVNGFEKIYSKFILYTLNQICRNDCIFKYNNYDVLDLPCIGGFDSTQTSEKLMKFLEESTLINNSRRHELISLGNAIQEVCHNGPILVCPNQIKVLDRKRNELTDIDGIGFGYKDKRLYLLITEAKKQKIGCIADARKQLLLNVNEKLKINCSGINLKEEDIKTTHKNVYCYIPINDEVS</sequence>
<dbReference type="PATRIC" id="fig|1434110.4.peg.2151"/>
<gene>
    <name evidence="1" type="ORF">MSHOH_1705</name>
</gene>